<dbReference type="Proteomes" id="UP000651668">
    <property type="component" value="Unassembled WGS sequence"/>
</dbReference>
<name>A0A916U797_9SPHI</name>
<evidence type="ECO:0000256" key="8">
    <source>
        <dbReference type="ARBA" id="ARBA00022989"/>
    </source>
</evidence>
<dbReference type="InterPro" id="IPR003820">
    <property type="entry name" value="KdpC"/>
</dbReference>
<keyword evidence="13" id="KW-1185">Reference proteome</keyword>
<keyword evidence="5 11" id="KW-0547">Nucleotide-binding</keyword>
<dbReference type="GO" id="GO:0005524">
    <property type="term" value="F:ATP binding"/>
    <property type="evidence" value="ECO:0007669"/>
    <property type="project" value="UniProtKB-UniRule"/>
</dbReference>
<dbReference type="EMBL" id="BMIL01000004">
    <property type="protein sequence ID" value="GGC61758.1"/>
    <property type="molecule type" value="Genomic_DNA"/>
</dbReference>
<comment type="caution">
    <text evidence="12">The sequence shown here is derived from an EMBL/GenBank/DDBJ whole genome shotgun (WGS) entry which is preliminary data.</text>
</comment>
<keyword evidence="3 11" id="KW-0633">Potassium transport</keyword>
<comment type="function">
    <text evidence="11">Part of the high-affinity ATP-driven potassium transport (or Kdp) system, which catalyzes the hydrolysis of ATP coupled with the electrogenic transport of potassium into the cytoplasm. This subunit acts as a catalytic chaperone that increases the ATP-binding affinity of the ATP-hydrolyzing subunit KdpB by the formation of a transient KdpB/KdpC/ATP ternary complex.</text>
</comment>
<evidence type="ECO:0000256" key="6">
    <source>
        <dbReference type="ARBA" id="ARBA00022840"/>
    </source>
</evidence>
<keyword evidence="10 11" id="KW-0472">Membrane</keyword>
<proteinExistence type="inferred from homology"/>
<organism evidence="12 13">
    <name type="scientific">Pedobacter quisquiliarum</name>
    <dbReference type="NCBI Taxonomy" id="1834438"/>
    <lineage>
        <taxon>Bacteria</taxon>
        <taxon>Pseudomonadati</taxon>
        <taxon>Bacteroidota</taxon>
        <taxon>Sphingobacteriia</taxon>
        <taxon>Sphingobacteriales</taxon>
        <taxon>Sphingobacteriaceae</taxon>
        <taxon>Pedobacter</taxon>
    </lineage>
</organism>
<comment type="subunit">
    <text evidence="11">The system is composed of three essential subunits: KdpA, KdpB and KdpC.</text>
</comment>
<dbReference type="AlphaFoldDB" id="A0A916U797"/>
<keyword evidence="9 11" id="KW-0406">Ion transport</keyword>
<dbReference type="NCBIfam" id="TIGR00681">
    <property type="entry name" value="kdpC"/>
    <property type="match status" value="1"/>
</dbReference>
<protein>
    <recommendedName>
        <fullName evidence="11">Potassium-transporting ATPase KdpC subunit</fullName>
    </recommendedName>
    <alternativeName>
        <fullName evidence="11">ATP phosphohydrolase [potassium-transporting] C chain</fullName>
    </alternativeName>
    <alternativeName>
        <fullName evidence="11">Potassium-binding and translocating subunit C</fullName>
    </alternativeName>
    <alternativeName>
        <fullName evidence="11">Potassium-translocating ATPase C chain</fullName>
    </alternativeName>
</protein>
<evidence type="ECO:0000256" key="2">
    <source>
        <dbReference type="ARBA" id="ARBA00022475"/>
    </source>
</evidence>
<keyword evidence="8 11" id="KW-1133">Transmembrane helix</keyword>
<dbReference type="GO" id="GO:0005886">
    <property type="term" value="C:plasma membrane"/>
    <property type="evidence" value="ECO:0007669"/>
    <property type="project" value="UniProtKB-SubCell"/>
</dbReference>
<keyword evidence="1 11" id="KW-0813">Transport</keyword>
<accession>A0A916U797</accession>
<evidence type="ECO:0000256" key="1">
    <source>
        <dbReference type="ARBA" id="ARBA00022448"/>
    </source>
</evidence>
<dbReference type="PIRSF" id="PIRSF001296">
    <property type="entry name" value="K_ATPase_KdpC"/>
    <property type="match status" value="1"/>
</dbReference>
<dbReference type="Pfam" id="PF02669">
    <property type="entry name" value="KdpC"/>
    <property type="match status" value="1"/>
</dbReference>
<keyword evidence="7 11" id="KW-0630">Potassium</keyword>
<evidence type="ECO:0000256" key="4">
    <source>
        <dbReference type="ARBA" id="ARBA00022692"/>
    </source>
</evidence>
<evidence type="ECO:0000256" key="3">
    <source>
        <dbReference type="ARBA" id="ARBA00022538"/>
    </source>
</evidence>
<comment type="similarity">
    <text evidence="11">Belongs to the KdpC family.</text>
</comment>
<comment type="subcellular location">
    <subcellularLocation>
        <location evidence="11">Cell membrane</location>
        <topology evidence="11">Single-pass membrane protein</topology>
    </subcellularLocation>
</comment>
<evidence type="ECO:0000256" key="9">
    <source>
        <dbReference type="ARBA" id="ARBA00023065"/>
    </source>
</evidence>
<keyword evidence="6 11" id="KW-0067">ATP-binding</keyword>
<evidence type="ECO:0000256" key="7">
    <source>
        <dbReference type="ARBA" id="ARBA00022958"/>
    </source>
</evidence>
<dbReference type="NCBIfam" id="NF001454">
    <property type="entry name" value="PRK00315.1"/>
    <property type="match status" value="1"/>
</dbReference>
<dbReference type="RefSeq" id="WP_188626182.1">
    <property type="nucleotide sequence ID" value="NZ_BMIL01000004.1"/>
</dbReference>
<dbReference type="HAMAP" id="MF_00276">
    <property type="entry name" value="KdpC"/>
    <property type="match status" value="1"/>
</dbReference>
<dbReference type="GO" id="GO:0008556">
    <property type="term" value="F:P-type potassium transmembrane transporter activity"/>
    <property type="evidence" value="ECO:0007669"/>
    <property type="project" value="InterPro"/>
</dbReference>
<sequence length="192" mass="20911">MKKYLIPSIRLTLVLMLLLCVLYPVFISYAGRLSEGQGGGEKMISQGKIVGYAALGQRFDKPQYFWGRPSAVDYNAAGSAGSNKGPANTEYLKIVSNRVDTLLKYHPYLKKSDIPADLVTASGSGLDPDISEQAATIQIKRVAQARNIPEAELAALLVKHTQQPLFGLFGPSAVNVLKLNIDLDKLKPRPLN</sequence>
<evidence type="ECO:0000313" key="12">
    <source>
        <dbReference type="EMBL" id="GGC61758.1"/>
    </source>
</evidence>
<keyword evidence="4 11" id="KW-0812">Transmembrane</keyword>
<dbReference type="PANTHER" id="PTHR30042:SF2">
    <property type="entry name" value="POTASSIUM-TRANSPORTING ATPASE KDPC SUBUNIT"/>
    <property type="match status" value="1"/>
</dbReference>
<evidence type="ECO:0000256" key="11">
    <source>
        <dbReference type="HAMAP-Rule" id="MF_00276"/>
    </source>
</evidence>
<keyword evidence="2 11" id="KW-1003">Cell membrane</keyword>
<gene>
    <name evidence="11 12" type="primary">kdpC</name>
    <name evidence="12" type="ORF">GCM10011387_14240</name>
</gene>
<evidence type="ECO:0000256" key="10">
    <source>
        <dbReference type="ARBA" id="ARBA00023136"/>
    </source>
</evidence>
<reference evidence="12" key="1">
    <citation type="journal article" date="2014" name="Int. J. Syst. Evol. Microbiol.">
        <title>Complete genome sequence of Corynebacterium casei LMG S-19264T (=DSM 44701T), isolated from a smear-ripened cheese.</title>
        <authorList>
            <consortium name="US DOE Joint Genome Institute (JGI-PGF)"/>
            <person name="Walter F."/>
            <person name="Albersmeier A."/>
            <person name="Kalinowski J."/>
            <person name="Ruckert C."/>
        </authorList>
    </citation>
    <scope>NUCLEOTIDE SEQUENCE</scope>
    <source>
        <strain evidence="12">CGMCC 1.15343</strain>
    </source>
</reference>
<dbReference type="PANTHER" id="PTHR30042">
    <property type="entry name" value="POTASSIUM-TRANSPORTING ATPASE C CHAIN"/>
    <property type="match status" value="1"/>
</dbReference>
<evidence type="ECO:0000256" key="5">
    <source>
        <dbReference type="ARBA" id="ARBA00022741"/>
    </source>
</evidence>
<reference evidence="12" key="2">
    <citation type="submission" date="2020-09" db="EMBL/GenBank/DDBJ databases">
        <authorList>
            <person name="Sun Q."/>
            <person name="Zhou Y."/>
        </authorList>
    </citation>
    <scope>NUCLEOTIDE SEQUENCE</scope>
    <source>
        <strain evidence="12">CGMCC 1.15343</strain>
    </source>
</reference>
<evidence type="ECO:0000313" key="13">
    <source>
        <dbReference type="Proteomes" id="UP000651668"/>
    </source>
</evidence>